<dbReference type="PANTHER" id="PTHR31585">
    <property type="entry name" value="FOLATE-BIOPTERIN TRANSPORTER 1, CHLOROPLASTIC"/>
    <property type="match status" value="1"/>
</dbReference>
<dbReference type="AlphaFoldDB" id="A0A8K1CL27"/>
<evidence type="ECO:0000313" key="10">
    <source>
        <dbReference type="Proteomes" id="UP000794436"/>
    </source>
</evidence>
<feature type="region of interest" description="Disordered" evidence="7">
    <location>
        <begin position="29"/>
        <end position="81"/>
    </location>
</feature>
<accession>A0A8K1CL27</accession>
<sequence>MHAQVPERQGVVLFEDPELRNYDQPRQYYGHHEPHKYQGHNEAPSYYDQTHPHAHYAYNQPPDYFGPHELSNPPSDLGRTVSIPTSSYHSYNQQQYQHQYQHQYQPQTFEEPIKPPPISTFGAAASNNSAFRPGGPVNLFSRPHVGYLLNWLLIGFFNGAIPALVYPLFGVYFNLKAYQGNAIVALLEFGWNFKFIFSFLTDGAPINRRRRKPYLYIGWGILTVLLLVFTLRPQAEPYMRDGVVLNADAESTSMHYVGPLILMSFARIMVITACEGMMVEFAQREGEMERGRTQGITLMTRGIGQVMGIVLIAFGSFGPDFGGSYAHSLPLRATFAIWTVLSFAGLLVTKFLLTEQPVSSSAQPFASQVQRIWRIIQQRTTWQIMLFGFFQNAVMTLSYHEKNAFYRMRLNANTQSLNMSDALGAAGSVFAAYLLIRKWLNTNWRHLMLWSFLLGMILEVPIETLTVFNKLPSNVLFPLKNFLVAIPYSLVAFTREFVIIEITDPGHEAATFGFITTVHYLAKPFATMLNTVIATDQKDLENDTNEMRWQIATELWAVFVLRVVVLLAIARLLPRQKRHALERKLRSDPNLIVPLVLFLCVVAVFCTVVTASVLAVFPSTSCLKFAGGDGCN</sequence>
<gene>
    <name evidence="9" type="ORF">Poli38472_008079</name>
</gene>
<comment type="subcellular location">
    <subcellularLocation>
        <location evidence="1">Membrane</location>
        <topology evidence="1">Multi-pass membrane protein</topology>
    </subcellularLocation>
</comment>
<keyword evidence="3" id="KW-0813">Transport</keyword>
<comment type="caution">
    <text evidence="9">The sequence shown here is derived from an EMBL/GenBank/DDBJ whole genome shotgun (WGS) entry which is preliminary data.</text>
</comment>
<name>A0A8K1CL27_PYTOL</name>
<keyword evidence="4 8" id="KW-0812">Transmembrane</keyword>
<evidence type="ECO:0000256" key="4">
    <source>
        <dbReference type="ARBA" id="ARBA00022692"/>
    </source>
</evidence>
<evidence type="ECO:0000256" key="1">
    <source>
        <dbReference type="ARBA" id="ARBA00004141"/>
    </source>
</evidence>
<keyword evidence="6 8" id="KW-0472">Membrane</keyword>
<organism evidence="9 10">
    <name type="scientific">Pythium oligandrum</name>
    <name type="common">Mycoparasitic fungus</name>
    <dbReference type="NCBI Taxonomy" id="41045"/>
    <lineage>
        <taxon>Eukaryota</taxon>
        <taxon>Sar</taxon>
        <taxon>Stramenopiles</taxon>
        <taxon>Oomycota</taxon>
        <taxon>Peronosporomycetes</taxon>
        <taxon>Pythiales</taxon>
        <taxon>Pythiaceae</taxon>
        <taxon>Pythium</taxon>
    </lineage>
</organism>
<feature type="transmembrane region" description="Helical" evidence="8">
    <location>
        <begin position="253"/>
        <end position="274"/>
    </location>
</feature>
<evidence type="ECO:0000256" key="7">
    <source>
        <dbReference type="SAM" id="MobiDB-lite"/>
    </source>
</evidence>
<dbReference type="InterPro" id="IPR036259">
    <property type="entry name" value="MFS_trans_sf"/>
</dbReference>
<feature type="transmembrane region" description="Helical" evidence="8">
    <location>
        <begin position="295"/>
        <end position="315"/>
    </location>
</feature>
<feature type="transmembrane region" description="Helical" evidence="8">
    <location>
        <begin position="213"/>
        <end position="233"/>
    </location>
</feature>
<feature type="transmembrane region" description="Helical" evidence="8">
    <location>
        <begin position="148"/>
        <end position="169"/>
    </location>
</feature>
<dbReference type="SUPFAM" id="SSF103473">
    <property type="entry name" value="MFS general substrate transporter"/>
    <property type="match status" value="1"/>
</dbReference>
<dbReference type="Pfam" id="PF03092">
    <property type="entry name" value="BT1"/>
    <property type="match status" value="1"/>
</dbReference>
<dbReference type="EMBL" id="SPLM01000037">
    <property type="protein sequence ID" value="TMW65437.1"/>
    <property type="molecule type" value="Genomic_DNA"/>
</dbReference>
<feature type="transmembrane region" description="Helical" evidence="8">
    <location>
        <begin position="419"/>
        <end position="436"/>
    </location>
</feature>
<dbReference type="PANTHER" id="PTHR31585:SF5">
    <property type="entry name" value="RNA-BINDING S4 DOMAIN-CONTAINING PROTEIN"/>
    <property type="match status" value="1"/>
</dbReference>
<evidence type="ECO:0000256" key="2">
    <source>
        <dbReference type="ARBA" id="ARBA00007015"/>
    </source>
</evidence>
<feature type="transmembrane region" description="Helical" evidence="8">
    <location>
        <begin position="595"/>
        <end position="617"/>
    </location>
</feature>
<feature type="transmembrane region" description="Helical" evidence="8">
    <location>
        <begin position="555"/>
        <end position="574"/>
    </location>
</feature>
<dbReference type="GO" id="GO:0016020">
    <property type="term" value="C:membrane"/>
    <property type="evidence" value="ECO:0007669"/>
    <property type="project" value="UniProtKB-SubCell"/>
</dbReference>
<evidence type="ECO:0000256" key="8">
    <source>
        <dbReference type="SAM" id="Phobius"/>
    </source>
</evidence>
<evidence type="ECO:0000256" key="5">
    <source>
        <dbReference type="ARBA" id="ARBA00022989"/>
    </source>
</evidence>
<feature type="transmembrane region" description="Helical" evidence="8">
    <location>
        <begin position="335"/>
        <end position="353"/>
    </location>
</feature>
<evidence type="ECO:0008006" key="11">
    <source>
        <dbReference type="Google" id="ProtNLM"/>
    </source>
</evidence>
<keyword evidence="10" id="KW-1185">Reference proteome</keyword>
<evidence type="ECO:0000256" key="6">
    <source>
        <dbReference type="ARBA" id="ARBA00023136"/>
    </source>
</evidence>
<reference evidence="9" key="1">
    <citation type="submission" date="2019-03" db="EMBL/GenBank/DDBJ databases">
        <title>Long read genome sequence of the mycoparasitic Pythium oligandrum ATCC 38472 isolated from sugarbeet rhizosphere.</title>
        <authorList>
            <person name="Gaulin E."/>
        </authorList>
    </citation>
    <scope>NUCLEOTIDE SEQUENCE</scope>
    <source>
        <strain evidence="9">ATCC 38472_TT</strain>
    </source>
</reference>
<proteinExistence type="inferred from homology"/>
<protein>
    <recommendedName>
        <fullName evidence="11">Transmembrane protein</fullName>
    </recommendedName>
</protein>
<evidence type="ECO:0000256" key="3">
    <source>
        <dbReference type="ARBA" id="ARBA00022448"/>
    </source>
</evidence>
<dbReference type="InterPro" id="IPR039309">
    <property type="entry name" value="BT1"/>
</dbReference>
<comment type="similarity">
    <text evidence="2">Belongs to the major facilitator superfamily. Folate-biopterin transporter (TC 2.A.71) family.</text>
</comment>
<feature type="transmembrane region" description="Helical" evidence="8">
    <location>
        <begin position="181"/>
        <end position="201"/>
    </location>
</feature>
<evidence type="ECO:0000313" key="9">
    <source>
        <dbReference type="EMBL" id="TMW65437.1"/>
    </source>
</evidence>
<dbReference type="Gene3D" id="1.20.1250.20">
    <property type="entry name" value="MFS general substrate transporter like domains"/>
    <property type="match status" value="1"/>
</dbReference>
<feature type="transmembrane region" description="Helical" evidence="8">
    <location>
        <begin position="448"/>
        <end position="468"/>
    </location>
</feature>
<dbReference type="Proteomes" id="UP000794436">
    <property type="component" value="Unassembled WGS sequence"/>
</dbReference>
<feature type="transmembrane region" description="Helical" evidence="8">
    <location>
        <begin position="380"/>
        <end position="399"/>
    </location>
</feature>
<keyword evidence="5 8" id="KW-1133">Transmembrane helix</keyword>